<evidence type="ECO:0000256" key="3">
    <source>
        <dbReference type="ARBA" id="ARBA00022737"/>
    </source>
</evidence>
<feature type="domain" description="EGF-like" evidence="9">
    <location>
        <begin position="862"/>
        <end position="895"/>
    </location>
</feature>
<dbReference type="FunFam" id="2.10.25.10:FF:000109">
    <property type="entry name" value="Notch homolog 4, [Drosophila]"/>
    <property type="match status" value="1"/>
</dbReference>
<comment type="caution">
    <text evidence="6">Lacks conserved residue(s) required for the propagation of feature annotation.</text>
</comment>
<dbReference type="Gene3D" id="2.10.70.10">
    <property type="entry name" value="Complement Module, domain 1"/>
    <property type="match status" value="1"/>
</dbReference>
<dbReference type="GO" id="GO:0005509">
    <property type="term" value="F:calcium ion binding"/>
    <property type="evidence" value="ECO:0007669"/>
    <property type="project" value="InterPro"/>
</dbReference>
<sequence length="980" mass="107897">MRALVVLFCSSLQVLVGSASYPYKWSNGAVNLTCNLGDPDGQAIFCPLPVIHNGYVLNVSSSREEDLYLNGTVLYYGCDFGRLPGHISMTTCMNGKWTPMPSCTAQTCPLAEKTHFGAILDGNPSLQPLSHAKYFAPEWSLPTNPFRVCAMDEQGTSYRWWDYNFAFKVPICRSYPVQYGHFEREFYEDGENAVVICTVGFTVNTVPRCSKGTWSSYNSTCIETPVHKNACQNGRVVKLKPGYTCDCDPGYEMHSTGVLHTCKDIDECARLFDLCDPDAACVNRVGGYTCECPPGKEPYIGQSDVDSSFLIQNVSCIWKMCASEQLHLKRHWITVDRKPYYRHSEVLQLLSGTFASSGNGMYAEFAAICLLGEWSVDKDPNQGEQSTLNPLKPCSKNLSDPDLRYHAGTALPLSRMRVSCKDSKKVMIGSEEIVCGHGKNWLSKPICVTGKFTAKWSNEPPKCIIASDGSNPSGVVYDGNYLSGNSTVNCTYTDCANGRCVFREGVKQCECLQGFHNVDGQCVPDSCSHTFCGHGSCMEEDGIAKCQCDPGFSRSPFCEVENPNMCPTCEPDHKCILVIGRNAGVAQHECACAVDGVIGKCRWNPCRNHNCGPHGECIPNNHTSLGYSCRCEEGWVGQECRSHISCVSTEDRYLCKNGGTCVVHSKDPPSCNCGSRLLTGTYIYTRAQYRIPGVLPFRFTGATCEEVNDPCKRVVCQNGGSCMPLLNGYFCHCKPGFTGPLCESQIDECVAQNPCQQGSCIQKSGKISCRCIAGWTGQYCEAQLDLCQDSNPCQHDHKCRGELPSTRICDCGSKHRGVHCEEGITYCQLEPCLNNGTCVEKFADGYSCSCEGEFTGANCETKIDLCAGWICENNGTCVVQEHHPFCLCQPGFFGKRCQNDPCHNMTCQHGGTCVPAEDGAMCHCPPNYTGTHCETFLDPCHNMTCQHEREMVQGTLGPRRCSMSANLMPLIYRYIPVHSQ</sequence>
<evidence type="ECO:0000256" key="5">
    <source>
        <dbReference type="ARBA" id="ARBA00023180"/>
    </source>
</evidence>
<protein>
    <submittedName>
        <fullName evidence="11">Uncharacterized protein</fullName>
    </submittedName>
</protein>
<comment type="caution">
    <text evidence="11">The sequence shown here is derived from an EMBL/GenBank/DDBJ whole genome shotgun (WGS) entry which is preliminary data.</text>
</comment>
<organism evidence="11 12">
    <name type="scientific">Trichostrongylus colubriformis</name>
    <name type="common">Black scour worm</name>
    <dbReference type="NCBI Taxonomy" id="6319"/>
    <lineage>
        <taxon>Eukaryota</taxon>
        <taxon>Metazoa</taxon>
        <taxon>Ecdysozoa</taxon>
        <taxon>Nematoda</taxon>
        <taxon>Chromadorea</taxon>
        <taxon>Rhabditida</taxon>
        <taxon>Rhabditina</taxon>
        <taxon>Rhabditomorpha</taxon>
        <taxon>Strongyloidea</taxon>
        <taxon>Trichostrongylidae</taxon>
        <taxon>Trichostrongylus</taxon>
    </lineage>
</organism>
<feature type="chain" id="PRO_5043027741" evidence="8">
    <location>
        <begin position="20"/>
        <end position="980"/>
    </location>
</feature>
<keyword evidence="4 6" id="KW-1015">Disulfide bond</keyword>
<feature type="disulfide bond" evidence="6">
    <location>
        <begin position="811"/>
        <end position="820"/>
    </location>
</feature>
<dbReference type="InterPro" id="IPR000742">
    <property type="entry name" value="EGF"/>
</dbReference>
<keyword evidence="12" id="KW-1185">Reference proteome</keyword>
<feature type="domain" description="EGF-like" evidence="9">
    <location>
        <begin position="783"/>
        <end position="821"/>
    </location>
</feature>
<dbReference type="PROSITE" id="PS00010">
    <property type="entry name" value="ASX_HYDROXYL"/>
    <property type="match status" value="1"/>
</dbReference>
<feature type="domain" description="EGF-like" evidence="9">
    <location>
        <begin position="823"/>
        <end position="860"/>
    </location>
</feature>
<dbReference type="EMBL" id="WIXE01007962">
    <property type="protein sequence ID" value="KAK5979800.1"/>
    <property type="molecule type" value="Genomic_DNA"/>
</dbReference>
<dbReference type="Pfam" id="PF07645">
    <property type="entry name" value="EGF_CA"/>
    <property type="match status" value="1"/>
</dbReference>
<evidence type="ECO:0000313" key="12">
    <source>
        <dbReference type="Proteomes" id="UP001331761"/>
    </source>
</evidence>
<evidence type="ECO:0000256" key="8">
    <source>
        <dbReference type="SAM" id="SignalP"/>
    </source>
</evidence>
<feature type="domain" description="Sushi" evidence="10">
    <location>
        <begin position="44"/>
        <end position="105"/>
    </location>
</feature>
<dbReference type="InterPro" id="IPR000152">
    <property type="entry name" value="EGF-type_Asp/Asn_hydroxyl_site"/>
</dbReference>
<accession>A0AAN8FJM0</accession>
<dbReference type="PROSITE" id="PS01187">
    <property type="entry name" value="EGF_CA"/>
    <property type="match status" value="1"/>
</dbReference>
<name>A0AAN8FJM0_TRICO</name>
<dbReference type="InterPro" id="IPR035976">
    <property type="entry name" value="Sushi/SCR/CCP_sf"/>
</dbReference>
<feature type="disulfide bond" evidence="6">
    <location>
        <begin position="850"/>
        <end position="859"/>
    </location>
</feature>
<feature type="disulfide bond" evidence="6">
    <location>
        <begin position="771"/>
        <end position="780"/>
    </location>
</feature>
<dbReference type="PROSITE" id="PS50026">
    <property type="entry name" value="EGF_3"/>
    <property type="match status" value="8"/>
</dbReference>
<dbReference type="AlphaFoldDB" id="A0AAN8FJM0"/>
<dbReference type="InterPro" id="IPR013032">
    <property type="entry name" value="EGF-like_CS"/>
</dbReference>
<dbReference type="PROSITE" id="PS01186">
    <property type="entry name" value="EGF_2"/>
    <property type="match status" value="4"/>
</dbReference>
<feature type="domain" description="EGF-like" evidence="9">
    <location>
        <begin position="707"/>
        <end position="743"/>
    </location>
</feature>
<dbReference type="InterPro" id="IPR001881">
    <property type="entry name" value="EGF-like_Ca-bd_dom"/>
</dbReference>
<evidence type="ECO:0000256" key="6">
    <source>
        <dbReference type="PROSITE-ProRule" id="PRU00076"/>
    </source>
</evidence>
<keyword evidence="2 8" id="KW-0732">Signal</keyword>
<reference evidence="11 12" key="1">
    <citation type="submission" date="2019-10" db="EMBL/GenBank/DDBJ databases">
        <title>Assembly and Annotation for the nematode Trichostrongylus colubriformis.</title>
        <authorList>
            <person name="Martin J."/>
        </authorList>
    </citation>
    <scope>NUCLEOTIDE SEQUENCE [LARGE SCALE GENOMIC DNA]</scope>
    <source>
        <strain evidence="11">G859</strain>
        <tissue evidence="11">Whole worm</tissue>
    </source>
</reference>
<evidence type="ECO:0000259" key="9">
    <source>
        <dbReference type="PROSITE" id="PS50026"/>
    </source>
</evidence>
<feature type="disulfide bond" evidence="6">
    <location>
        <begin position="924"/>
        <end position="933"/>
    </location>
</feature>
<feature type="domain" description="EGF-like" evidence="9">
    <location>
        <begin position="264"/>
        <end position="302"/>
    </location>
</feature>
<keyword evidence="1 6" id="KW-0245">EGF-like domain</keyword>
<feature type="domain" description="EGF-like" evidence="9">
    <location>
        <begin position="745"/>
        <end position="781"/>
    </location>
</feature>
<evidence type="ECO:0000256" key="7">
    <source>
        <dbReference type="PROSITE-ProRule" id="PRU00302"/>
    </source>
</evidence>
<dbReference type="CDD" id="cd00054">
    <property type="entry name" value="EGF_CA"/>
    <property type="match status" value="4"/>
</dbReference>
<dbReference type="SUPFAM" id="SSF57196">
    <property type="entry name" value="EGF/Laminin"/>
    <property type="match status" value="6"/>
</dbReference>
<keyword evidence="3" id="KW-0677">Repeat</keyword>
<evidence type="ECO:0000256" key="1">
    <source>
        <dbReference type="ARBA" id="ARBA00022536"/>
    </source>
</evidence>
<dbReference type="Proteomes" id="UP001331761">
    <property type="component" value="Unassembled WGS sequence"/>
</dbReference>
<dbReference type="PROSITE" id="PS50923">
    <property type="entry name" value="SUSHI"/>
    <property type="match status" value="1"/>
</dbReference>
<dbReference type="Gene3D" id="2.10.25.10">
    <property type="entry name" value="Laminin"/>
    <property type="match status" value="9"/>
</dbReference>
<feature type="domain" description="EGF-like" evidence="9">
    <location>
        <begin position="898"/>
        <end position="934"/>
    </location>
</feature>
<dbReference type="FunFam" id="2.10.25.10:FF:000005">
    <property type="entry name" value="Fibrillin 2"/>
    <property type="match status" value="1"/>
</dbReference>
<dbReference type="SMART" id="SM00181">
    <property type="entry name" value="EGF"/>
    <property type="match status" value="12"/>
</dbReference>
<feature type="disulfide bond" evidence="6">
    <location>
        <begin position="733"/>
        <end position="742"/>
    </location>
</feature>
<dbReference type="InterPro" id="IPR018097">
    <property type="entry name" value="EGF_Ca-bd_CS"/>
</dbReference>
<evidence type="ECO:0000259" key="10">
    <source>
        <dbReference type="PROSITE" id="PS50923"/>
    </source>
</evidence>
<evidence type="ECO:0000256" key="2">
    <source>
        <dbReference type="ARBA" id="ARBA00022729"/>
    </source>
</evidence>
<dbReference type="InterPro" id="IPR049883">
    <property type="entry name" value="NOTCH1_EGF-like"/>
</dbReference>
<dbReference type="Pfam" id="PF00008">
    <property type="entry name" value="EGF"/>
    <property type="match status" value="4"/>
</dbReference>
<keyword evidence="7" id="KW-0768">Sushi</keyword>
<dbReference type="SMART" id="SM00179">
    <property type="entry name" value="EGF_CA"/>
    <property type="match status" value="7"/>
</dbReference>
<feature type="disulfide bond" evidence="6">
    <location>
        <begin position="631"/>
        <end position="640"/>
    </location>
</feature>
<dbReference type="InterPro" id="IPR000436">
    <property type="entry name" value="Sushi_SCR_CCP_dom"/>
</dbReference>
<evidence type="ECO:0000313" key="11">
    <source>
        <dbReference type="EMBL" id="KAK5979800.1"/>
    </source>
</evidence>
<dbReference type="PANTHER" id="PTHR12916">
    <property type="entry name" value="CYTOCHROME C OXIDASE POLYPEPTIDE VIC-2"/>
    <property type="match status" value="1"/>
</dbReference>
<dbReference type="PROSITE" id="PS00022">
    <property type="entry name" value="EGF_1"/>
    <property type="match status" value="6"/>
</dbReference>
<dbReference type="Pfam" id="PF12661">
    <property type="entry name" value="hEGF"/>
    <property type="match status" value="1"/>
</dbReference>
<proteinExistence type="predicted"/>
<dbReference type="SUPFAM" id="SSF57535">
    <property type="entry name" value="Complement control module/SCR domain"/>
    <property type="match status" value="1"/>
</dbReference>
<dbReference type="SMART" id="SM00032">
    <property type="entry name" value="CCP"/>
    <property type="match status" value="3"/>
</dbReference>
<evidence type="ECO:0000256" key="4">
    <source>
        <dbReference type="ARBA" id="ARBA00023157"/>
    </source>
</evidence>
<keyword evidence="5" id="KW-0325">Glycoprotein</keyword>
<feature type="signal peptide" evidence="8">
    <location>
        <begin position="1"/>
        <end position="19"/>
    </location>
</feature>
<dbReference type="PANTHER" id="PTHR12916:SF4">
    <property type="entry name" value="UNINFLATABLE, ISOFORM C"/>
    <property type="match status" value="1"/>
</dbReference>
<feature type="domain" description="EGF-like" evidence="9">
    <location>
        <begin position="602"/>
        <end position="641"/>
    </location>
</feature>
<gene>
    <name evidence="11" type="ORF">GCK32_006777</name>
</gene>